<reference evidence="7" key="1">
    <citation type="submission" date="2021-04" db="EMBL/GenBank/DDBJ databases">
        <authorList>
            <consortium name="Wellcome Sanger Institute Data Sharing"/>
        </authorList>
    </citation>
    <scope>NUCLEOTIDE SEQUENCE [LARGE SCALE GENOMIC DNA]</scope>
</reference>
<proteinExistence type="inferred from homology"/>
<dbReference type="Proteomes" id="UP000472264">
    <property type="component" value="Chromosome 11"/>
</dbReference>
<feature type="region of interest" description="Disordered" evidence="5">
    <location>
        <begin position="102"/>
        <end position="134"/>
    </location>
</feature>
<dbReference type="InterPro" id="IPR024565">
    <property type="entry name" value="P518"/>
</dbReference>
<organism evidence="7 8">
    <name type="scientific">Echeneis naucrates</name>
    <name type="common">Live sharksucker</name>
    <dbReference type="NCBI Taxonomy" id="173247"/>
    <lineage>
        <taxon>Eukaryota</taxon>
        <taxon>Metazoa</taxon>
        <taxon>Chordata</taxon>
        <taxon>Craniata</taxon>
        <taxon>Vertebrata</taxon>
        <taxon>Euteleostomi</taxon>
        <taxon>Actinopterygii</taxon>
        <taxon>Neopterygii</taxon>
        <taxon>Teleostei</taxon>
        <taxon>Neoteleostei</taxon>
        <taxon>Acanthomorphata</taxon>
        <taxon>Carangaria</taxon>
        <taxon>Carangiformes</taxon>
        <taxon>Echeneidae</taxon>
        <taxon>Echeneis</taxon>
    </lineage>
</organism>
<keyword evidence="3" id="KW-0964">Secreted</keyword>
<reference evidence="7" key="2">
    <citation type="submission" date="2025-08" db="UniProtKB">
        <authorList>
            <consortium name="Ensembl"/>
        </authorList>
    </citation>
    <scope>IDENTIFICATION</scope>
</reference>
<dbReference type="InParanoid" id="A0A665U497"/>
<comment type="similarity">
    <text evidence="2">Belongs to the RFamide neuropeptide family.</text>
</comment>
<name>A0A665U497_ECHNA</name>
<dbReference type="OMA" id="SLESMHY"/>
<reference evidence="7" key="3">
    <citation type="submission" date="2025-09" db="UniProtKB">
        <authorList>
            <consortium name="Ensembl"/>
        </authorList>
    </citation>
    <scope>IDENTIFICATION</scope>
</reference>
<evidence type="ECO:0000256" key="5">
    <source>
        <dbReference type="SAM" id="MobiDB-lite"/>
    </source>
</evidence>
<dbReference type="GO" id="GO:0005576">
    <property type="term" value="C:extracellular region"/>
    <property type="evidence" value="ECO:0007669"/>
    <property type="project" value="UniProtKB-SubCell"/>
</dbReference>
<dbReference type="AlphaFoldDB" id="A0A665U497"/>
<keyword evidence="6" id="KW-0732">Signal</keyword>
<evidence type="ECO:0000256" key="2">
    <source>
        <dbReference type="ARBA" id="ARBA00005516"/>
    </source>
</evidence>
<accession>A0A665U497</accession>
<comment type="subcellular location">
    <subcellularLocation>
        <location evidence="1">Secreted</location>
    </subcellularLocation>
</comment>
<evidence type="ECO:0000256" key="6">
    <source>
        <dbReference type="SAM" id="SignalP"/>
    </source>
</evidence>
<feature type="chain" id="PRO_5025517321" evidence="6">
    <location>
        <begin position="37"/>
        <end position="182"/>
    </location>
</feature>
<keyword evidence="8" id="KW-1185">Reference proteome</keyword>
<evidence type="ECO:0000256" key="1">
    <source>
        <dbReference type="ARBA" id="ARBA00004613"/>
    </source>
</evidence>
<evidence type="ECO:0000313" key="7">
    <source>
        <dbReference type="Ensembl" id="ENSENLP00000014403.1"/>
    </source>
</evidence>
<protein>
    <submittedName>
        <fullName evidence="7">Uncharacterized protein</fullName>
    </submittedName>
</protein>
<dbReference type="Ensembl" id="ENSENLT00000014991.1">
    <property type="protein sequence ID" value="ENSENLP00000014403.1"/>
    <property type="gene ID" value="ENSENLG00000006791.1"/>
</dbReference>
<dbReference type="GO" id="GO:0031854">
    <property type="term" value="F:orexigenic neuropeptide QRFP receptor binding"/>
    <property type="evidence" value="ECO:0007669"/>
    <property type="project" value="InterPro"/>
</dbReference>
<evidence type="ECO:0000313" key="8">
    <source>
        <dbReference type="Proteomes" id="UP000472264"/>
    </source>
</evidence>
<feature type="compositionally biased region" description="Basic and acidic residues" evidence="5">
    <location>
        <begin position="117"/>
        <end position="132"/>
    </location>
</feature>
<dbReference type="Pfam" id="PF11109">
    <property type="entry name" value="RFamide_26RFa"/>
    <property type="match status" value="1"/>
</dbReference>
<keyword evidence="4" id="KW-0027">Amidation</keyword>
<evidence type="ECO:0000256" key="3">
    <source>
        <dbReference type="ARBA" id="ARBA00022525"/>
    </source>
</evidence>
<feature type="signal peptide" evidence="6">
    <location>
        <begin position="1"/>
        <end position="36"/>
    </location>
</feature>
<sequence>MTGLRFQMRPSSHLAVSQLALLSFTLLCPLPWSITSCPISPNALPAADGPELESAVLHRQAAQEDKPEVWPGLSQDSLQALLQPEFGPWEDEGLHRDERGDLLAQPRSPFPGGHSLESMHYKDRGDTEDGGKRNKALTSIAGGLQTVSREKGGFGFRFGRKRWTDLGWRGEGRGGTDKDTWN</sequence>
<evidence type="ECO:0000256" key="4">
    <source>
        <dbReference type="ARBA" id="ARBA00022815"/>
    </source>
</evidence>